<keyword evidence="1" id="KW-0472">Membrane</keyword>
<evidence type="ECO:0000313" key="2">
    <source>
        <dbReference type="EMBL" id="QQK04580.1"/>
    </source>
</evidence>
<reference evidence="2 3" key="1">
    <citation type="submission" date="2020-12" db="EMBL/GenBank/DDBJ databases">
        <title>Complete genome sequence of Burkholderia anthina BJQ0011.</title>
        <authorList>
            <person name="Xu Y."/>
        </authorList>
    </citation>
    <scope>NUCLEOTIDE SEQUENCE [LARGE SCALE GENOMIC DNA]</scope>
    <source>
        <strain evidence="2 3">BJQ0011</strain>
    </source>
</reference>
<evidence type="ECO:0000256" key="1">
    <source>
        <dbReference type="SAM" id="Phobius"/>
    </source>
</evidence>
<dbReference type="EMBL" id="CP066770">
    <property type="protein sequence ID" value="QQK04580.1"/>
    <property type="molecule type" value="Genomic_DNA"/>
</dbReference>
<organism evidence="2 3">
    <name type="scientific">Burkholderia anthina</name>
    <dbReference type="NCBI Taxonomy" id="179879"/>
    <lineage>
        <taxon>Bacteria</taxon>
        <taxon>Pseudomonadati</taxon>
        <taxon>Pseudomonadota</taxon>
        <taxon>Betaproteobacteria</taxon>
        <taxon>Burkholderiales</taxon>
        <taxon>Burkholderiaceae</taxon>
        <taxon>Burkholderia</taxon>
        <taxon>Burkholderia cepacia complex</taxon>
    </lineage>
</organism>
<dbReference type="RefSeq" id="WP_155623362.1">
    <property type="nucleotide sequence ID" value="NZ_CP066770.1"/>
</dbReference>
<keyword evidence="1" id="KW-0812">Transmembrane</keyword>
<dbReference type="Proteomes" id="UP000596205">
    <property type="component" value="Chromosome 2"/>
</dbReference>
<feature type="transmembrane region" description="Helical" evidence="1">
    <location>
        <begin position="6"/>
        <end position="28"/>
    </location>
</feature>
<protein>
    <submittedName>
        <fullName evidence="2">Uncharacterized protein</fullName>
    </submittedName>
</protein>
<gene>
    <name evidence="2" type="ORF">JFN94_24820</name>
</gene>
<dbReference type="AlphaFoldDB" id="A0A7T6VIM3"/>
<proteinExistence type="predicted"/>
<evidence type="ECO:0000313" key="3">
    <source>
        <dbReference type="Proteomes" id="UP000596205"/>
    </source>
</evidence>
<name>A0A7T6VIM3_9BURK</name>
<accession>A0A7T6VIM3</accession>
<keyword evidence="1" id="KW-1133">Transmembrane helix</keyword>
<dbReference type="KEGG" id="bann:JFN94_24820"/>
<sequence>MDAAQWLTIGVSIVQILVVPVGCFRYILGVEKRLTRIEAKLGIAD</sequence>